<dbReference type="CDD" id="cd06170">
    <property type="entry name" value="LuxR_C_like"/>
    <property type="match status" value="1"/>
</dbReference>
<dbReference type="PANTHER" id="PTHR16305:SF35">
    <property type="entry name" value="TRANSCRIPTIONAL ACTIVATOR DOMAIN"/>
    <property type="match status" value="1"/>
</dbReference>
<dbReference type="Gene3D" id="3.40.50.300">
    <property type="entry name" value="P-loop containing nucleotide triphosphate hydrolases"/>
    <property type="match status" value="1"/>
</dbReference>
<dbReference type="PROSITE" id="PS00622">
    <property type="entry name" value="HTH_LUXR_1"/>
    <property type="match status" value="1"/>
</dbReference>
<reference evidence="5" key="1">
    <citation type="submission" date="2023-07" db="EMBL/GenBank/DDBJ databases">
        <title>Sequencing the genomes of 1000 actinobacteria strains.</title>
        <authorList>
            <person name="Klenk H.-P."/>
        </authorList>
    </citation>
    <scope>NUCLEOTIDE SEQUENCE</scope>
    <source>
        <strain evidence="5">DSM 45977</strain>
    </source>
</reference>
<dbReference type="PANTHER" id="PTHR16305">
    <property type="entry name" value="TESTICULAR SOLUBLE ADENYLYL CYCLASE"/>
    <property type="match status" value="1"/>
</dbReference>
<keyword evidence="1" id="KW-0547">Nucleotide-binding</keyword>
<keyword evidence="2" id="KW-0067">ATP-binding</keyword>
<name>A0AAE3ZEZ5_9ACTN</name>
<dbReference type="InterPro" id="IPR011990">
    <property type="entry name" value="TPR-like_helical_dom_sf"/>
</dbReference>
<dbReference type="PRINTS" id="PR00038">
    <property type="entry name" value="HTHLUXR"/>
</dbReference>
<dbReference type="GO" id="GO:0004016">
    <property type="term" value="F:adenylate cyclase activity"/>
    <property type="evidence" value="ECO:0007669"/>
    <property type="project" value="TreeGrafter"/>
</dbReference>
<accession>A0AAE3ZEZ5</accession>
<dbReference type="Pfam" id="PF00196">
    <property type="entry name" value="GerE"/>
    <property type="match status" value="1"/>
</dbReference>
<dbReference type="RefSeq" id="WP_310276146.1">
    <property type="nucleotide sequence ID" value="NZ_JAVDXW010000001.1"/>
</dbReference>
<organism evidence="5 6">
    <name type="scientific">Haloactinomyces albus</name>
    <dbReference type="NCBI Taxonomy" id="1352928"/>
    <lineage>
        <taxon>Bacteria</taxon>
        <taxon>Bacillati</taxon>
        <taxon>Actinomycetota</taxon>
        <taxon>Actinomycetes</taxon>
        <taxon>Actinopolysporales</taxon>
        <taxon>Actinopolysporaceae</taxon>
        <taxon>Haloactinomyces</taxon>
    </lineage>
</organism>
<dbReference type="Gene3D" id="1.10.10.10">
    <property type="entry name" value="Winged helix-like DNA-binding domain superfamily/Winged helix DNA-binding domain"/>
    <property type="match status" value="1"/>
</dbReference>
<evidence type="ECO:0000259" key="4">
    <source>
        <dbReference type="PROSITE" id="PS50043"/>
    </source>
</evidence>
<dbReference type="SUPFAM" id="SSF48452">
    <property type="entry name" value="TPR-like"/>
    <property type="match status" value="1"/>
</dbReference>
<evidence type="ECO:0000313" key="5">
    <source>
        <dbReference type="EMBL" id="MDR7303677.1"/>
    </source>
</evidence>
<dbReference type="InterPro" id="IPR036388">
    <property type="entry name" value="WH-like_DNA-bd_sf"/>
</dbReference>
<dbReference type="GO" id="GO:0006355">
    <property type="term" value="P:regulation of DNA-templated transcription"/>
    <property type="evidence" value="ECO:0007669"/>
    <property type="project" value="InterPro"/>
</dbReference>
<proteinExistence type="predicted"/>
<dbReference type="InterPro" id="IPR000792">
    <property type="entry name" value="Tscrpt_reg_LuxR_C"/>
</dbReference>
<dbReference type="GO" id="GO:0005737">
    <property type="term" value="C:cytoplasm"/>
    <property type="evidence" value="ECO:0007669"/>
    <property type="project" value="TreeGrafter"/>
</dbReference>
<dbReference type="InterPro" id="IPR027417">
    <property type="entry name" value="P-loop_NTPase"/>
</dbReference>
<feature type="domain" description="HTH luxR-type" evidence="4">
    <location>
        <begin position="858"/>
        <end position="922"/>
    </location>
</feature>
<dbReference type="Gene3D" id="1.25.40.10">
    <property type="entry name" value="Tetratricopeptide repeat domain"/>
    <property type="match status" value="1"/>
</dbReference>
<protein>
    <submittedName>
        <fullName evidence="5">DNA-binding CsgD family transcriptional regulator/tetratricopeptide (TPR) repeat protein</fullName>
    </submittedName>
</protein>
<dbReference type="GO" id="GO:0003677">
    <property type="term" value="F:DNA binding"/>
    <property type="evidence" value="ECO:0007669"/>
    <property type="project" value="UniProtKB-KW"/>
</dbReference>
<dbReference type="InterPro" id="IPR016032">
    <property type="entry name" value="Sig_transdc_resp-reg_C-effctor"/>
</dbReference>
<dbReference type="SMART" id="SM00421">
    <property type="entry name" value="HTH_LUXR"/>
    <property type="match status" value="1"/>
</dbReference>
<dbReference type="PROSITE" id="PS50043">
    <property type="entry name" value="HTH_LUXR_2"/>
    <property type="match status" value="1"/>
</dbReference>
<dbReference type="InterPro" id="IPR041664">
    <property type="entry name" value="AAA_16"/>
</dbReference>
<evidence type="ECO:0000256" key="2">
    <source>
        <dbReference type="ARBA" id="ARBA00022840"/>
    </source>
</evidence>
<keyword evidence="6" id="KW-1185">Reference proteome</keyword>
<evidence type="ECO:0000256" key="1">
    <source>
        <dbReference type="ARBA" id="ARBA00022741"/>
    </source>
</evidence>
<dbReference type="AlphaFoldDB" id="A0AAE3ZEZ5"/>
<dbReference type="SUPFAM" id="SSF52540">
    <property type="entry name" value="P-loop containing nucleoside triphosphate hydrolases"/>
    <property type="match status" value="1"/>
</dbReference>
<gene>
    <name evidence="5" type="ORF">JOF55_003858</name>
</gene>
<comment type="caution">
    <text evidence="5">The sequence shown here is derived from an EMBL/GenBank/DDBJ whole genome shotgun (WGS) entry which is preliminary data.</text>
</comment>
<feature type="region of interest" description="Disordered" evidence="3">
    <location>
        <begin position="758"/>
        <end position="777"/>
    </location>
</feature>
<evidence type="ECO:0000313" key="6">
    <source>
        <dbReference type="Proteomes" id="UP001180845"/>
    </source>
</evidence>
<evidence type="ECO:0000256" key="3">
    <source>
        <dbReference type="SAM" id="MobiDB-lite"/>
    </source>
</evidence>
<dbReference type="SUPFAM" id="SSF46894">
    <property type="entry name" value="C-terminal effector domain of the bipartite response regulators"/>
    <property type="match status" value="1"/>
</dbReference>
<feature type="region of interest" description="Disordered" evidence="3">
    <location>
        <begin position="795"/>
        <end position="818"/>
    </location>
</feature>
<sequence length="922" mass="102235">MTLIERHEEAASLCELFNICTAGNGAVALITGNAASGKSSLLQDFGENVSTSDAVLLTAVASRAERDLPMGVLSQLLHSTDMPAERSALFDHLLEDCMASLVDVDGGLRSPNVLVLHGLFKALIRQAMHTPVVIVVDDLQYIDNASWQFLLYFLRRSRSARTMVVFTQRTDADRAPVEVHSELVSMPNYRHIELQPLTRQGTASVLSLHLDPETADQLVDEFHRISHGNPLLVQALLDDLSAGAPSAPQVVVGDAVGRAVLRCLHSSGRSTLRVARGAAVLNERTSPVLLARLLDMETGAVEQECRTLRSIGLLGGMVLRHATGRSAVVRDMPTSERSELHRRAAKLLFETCSAATTVARHLLAAGNPDEPWAVEVLTDAADHTAHDGEVEFARSCLELAQQYCFDRRRCTTITLALLNLEWPLHPTVAIRRLRQLVDSAPYQSLLLPQATDLVDWLLCVGWTGPVWAVLDRIAELSAAGDAYATTELRNIELRLSCDFPGVSDRRNGTLAAQHITKTIKASAVTNPRLSAFAAFDTVLREGEEEDSIKVAEKVLEGTSSDDRRVQHVFAAISTLLCTDRLEKAGKWTEKLLRQVPPLQCPGYEGALLALRAETFLYRGDFRSAHDYAHASFQRIPFVAWGDMIGGPLSTLLLASVKNAELWKATELIGKPVSERIYQTRYGIRYLYSRGQYYFETGRLSEALTDFNTCGEMMRAWDMDRPAFVPWRSGLARVRLCLNQPVQAWQLLQEQLELLPDRSKPCPRVRSPRPLAAEDRSQQYESLHRAIVALEIGGDRAEPAQETTEPRQLRVSGDESERAATFRHRPHNRTLGHRIPGMSLETPEEIHTDTAAMLRTSNVASKVRSLSGAERRTGTLAAQGLSNREISERLYITVSTVEQHLTRVYRKLDIKRRQDLPSNIGIT</sequence>
<keyword evidence="5" id="KW-0238">DNA-binding</keyword>
<dbReference type="Pfam" id="PF13191">
    <property type="entry name" value="AAA_16"/>
    <property type="match status" value="1"/>
</dbReference>
<dbReference type="GO" id="GO:0005524">
    <property type="term" value="F:ATP binding"/>
    <property type="evidence" value="ECO:0007669"/>
    <property type="project" value="UniProtKB-KW"/>
</dbReference>
<dbReference type="EMBL" id="JAVDXW010000001">
    <property type="protein sequence ID" value="MDR7303677.1"/>
    <property type="molecule type" value="Genomic_DNA"/>
</dbReference>
<dbReference type="Proteomes" id="UP001180845">
    <property type="component" value="Unassembled WGS sequence"/>
</dbReference>